<name>A0A930EFN6_9FIRM</name>
<proteinExistence type="predicted"/>
<gene>
    <name evidence="2" type="ORF">HXM71_06080</name>
</gene>
<dbReference type="PANTHER" id="PTHR42957:SF1">
    <property type="entry name" value="HELICASE MJ1565-RELATED"/>
    <property type="match status" value="1"/>
</dbReference>
<keyword evidence="2" id="KW-0067">ATP-binding</keyword>
<dbReference type="InterPro" id="IPR027417">
    <property type="entry name" value="P-loop_NTPase"/>
</dbReference>
<keyword evidence="2" id="KW-0547">Nucleotide-binding</keyword>
<dbReference type="Proteomes" id="UP000722050">
    <property type="component" value="Unassembled WGS sequence"/>
</dbReference>
<organism evidence="2 3">
    <name type="scientific">Mogibacterium diversum</name>
    <dbReference type="NCBI Taxonomy" id="114527"/>
    <lineage>
        <taxon>Bacteria</taxon>
        <taxon>Bacillati</taxon>
        <taxon>Bacillota</taxon>
        <taxon>Clostridia</taxon>
        <taxon>Peptostreptococcales</taxon>
        <taxon>Anaerovoracaceae</taxon>
        <taxon>Mogibacterium</taxon>
    </lineage>
</organism>
<accession>A0A930EFN6</accession>
<dbReference type="InterPro" id="IPR002789">
    <property type="entry name" value="HerA_central"/>
</dbReference>
<evidence type="ECO:0000313" key="2">
    <source>
        <dbReference type="EMBL" id="MBF1352665.1"/>
    </source>
</evidence>
<feature type="domain" description="Helicase HerA central" evidence="1">
    <location>
        <begin position="218"/>
        <end position="445"/>
    </location>
</feature>
<protein>
    <submittedName>
        <fullName evidence="2">ATP-binding protein</fullName>
    </submittedName>
</protein>
<evidence type="ECO:0000313" key="3">
    <source>
        <dbReference type="Proteomes" id="UP000722050"/>
    </source>
</evidence>
<dbReference type="InterPro" id="IPR008571">
    <property type="entry name" value="HerA-like"/>
</dbReference>
<dbReference type="SUPFAM" id="SSF52540">
    <property type="entry name" value="P-loop containing nucleoside triphosphate hydrolases"/>
    <property type="match status" value="1"/>
</dbReference>
<dbReference type="AlphaFoldDB" id="A0A930EFN6"/>
<dbReference type="Pfam" id="PF01935">
    <property type="entry name" value="DUF87"/>
    <property type="match status" value="1"/>
</dbReference>
<dbReference type="PANTHER" id="PTHR42957">
    <property type="entry name" value="HELICASE MJ1565-RELATED"/>
    <property type="match status" value="1"/>
</dbReference>
<reference evidence="2" key="1">
    <citation type="submission" date="2020-04" db="EMBL/GenBank/DDBJ databases">
        <title>Deep metagenomics examines the oral microbiome during advanced dental caries in children, revealing novel taxa and co-occurrences with host molecules.</title>
        <authorList>
            <person name="Baker J.L."/>
            <person name="Morton J.T."/>
            <person name="Dinis M."/>
            <person name="Alvarez R."/>
            <person name="Tran N.C."/>
            <person name="Knight R."/>
            <person name="Edlund A."/>
        </authorList>
    </citation>
    <scope>NUCLEOTIDE SEQUENCE</scope>
    <source>
        <strain evidence="2">JCVI_24_bin.8</strain>
    </source>
</reference>
<feature type="non-terminal residue" evidence="2">
    <location>
        <position position="1"/>
    </location>
</feature>
<dbReference type="EMBL" id="JABZQH010000229">
    <property type="protein sequence ID" value="MBF1352665.1"/>
    <property type="molecule type" value="Genomic_DNA"/>
</dbReference>
<dbReference type="Gene3D" id="3.40.50.300">
    <property type="entry name" value="P-loop containing nucleotide triphosphate hydrolases"/>
    <property type="match status" value="2"/>
</dbReference>
<sequence>SKITSKAKSVANTVSNGISRATNFGANFGANFARSSNMTATIGKNEGITQTFTNYNIKHSLDMLEEQMKRYEKSSALGMWDFAAYVIGEDQNIVNNVAHSYIGLTQGEASYMSRSSINLWRGDLGEDSRDAHEIYSYIKELRHPLFGINPELTELDPDLFVYPPIVSATTALSGKELSFSLNFPQKSVAGLPVLECAEFGRTVVTYDGNDGRNNTINLGRIFHMNHEERTKIKLSSKSLTSHAFITGSTGAGKSNAVYQILDEVLNEGIKFLVIEPTKGEYKNVFGSREDVNVYGTNPRLNGLLRINPFSFPSEIHVLEHIDRIVEIFNVCWPMYAAMPAVLKDAIEKSYEDCGWNLTESTNRYDDSYYPRFADIERNVKQIIDASEYDTENKGAYKGSLLTRLHSLTNGLNGMIFCDDEIGSDMLFESNAIVDLSRVGSSETKSLIMGILVLKLQEYRISSAEGMNSNLKHVAVLEEAHHILKRTSTEQNQEGANLLGKSVEMIANAIAEMRTYGEGFIIADQSPGLLDMAAIRNTNTKIIMRLPDKGDRELVGYAANLDDDQIKELAKLPCGVAAVYQNEWVQPVLCKVKLYDAETDDYSYVPEHNDVCTESIEDKKFIAEILSSGREVPADELQNDIKPRLNKIGLDASIKVKALDMMVNPAEQPRMTKMAIIYDALFPTITEAVKSAYQETPEPNVWTKYAEEATKALGISDMDARLRLDMIQCGVTYYLINVVDKIDDLQKWSEFGGLK</sequence>
<evidence type="ECO:0000259" key="1">
    <source>
        <dbReference type="Pfam" id="PF01935"/>
    </source>
</evidence>
<comment type="caution">
    <text evidence="2">The sequence shown here is derived from an EMBL/GenBank/DDBJ whole genome shotgun (WGS) entry which is preliminary data.</text>
</comment>
<dbReference type="GO" id="GO:0005524">
    <property type="term" value="F:ATP binding"/>
    <property type="evidence" value="ECO:0007669"/>
    <property type="project" value="UniProtKB-KW"/>
</dbReference>